<gene>
    <name evidence="3" type="ORF">Rhe02_70540</name>
</gene>
<reference evidence="3" key="1">
    <citation type="submission" date="2021-01" db="EMBL/GenBank/DDBJ databases">
        <title>Whole genome shotgun sequence of Rhizocola hellebori NBRC 109834.</title>
        <authorList>
            <person name="Komaki H."/>
            <person name="Tamura T."/>
        </authorList>
    </citation>
    <scope>NUCLEOTIDE SEQUENCE</scope>
    <source>
        <strain evidence="3">NBRC 109834</strain>
    </source>
</reference>
<dbReference type="AlphaFoldDB" id="A0A8J3QFC7"/>
<accession>A0A8J3QFC7</accession>
<feature type="domain" description="Acetyl-coenzyme A carboxylase carboxyl transferase subunit beta" evidence="2">
    <location>
        <begin position="48"/>
        <end position="142"/>
    </location>
</feature>
<feature type="region of interest" description="Disordered" evidence="1">
    <location>
        <begin position="214"/>
        <end position="241"/>
    </location>
</feature>
<dbReference type="Proteomes" id="UP000612899">
    <property type="component" value="Unassembled WGS sequence"/>
</dbReference>
<organism evidence="3 4">
    <name type="scientific">Rhizocola hellebori</name>
    <dbReference type="NCBI Taxonomy" id="1392758"/>
    <lineage>
        <taxon>Bacteria</taxon>
        <taxon>Bacillati</taxon>
        <taxon>Actinomycetota</taxon>
        <taxon>Actinomycetes</taxon>
        <taxon>Micromonosporales</taxon>
        <taxon>Micromonosporaceae</taxon>
        <taxon>Rhizocola</taxon>
    </lineage>
</organism>
<evidence type="ECO:0000259" key="2">
    <source>
        <dbReference type="Pfam" id="PF01039"/>
    </source>
</evidence>
<sequence length="456" mass="47687">MTILDTALDPRAASFLDNRSTALAALAMLEAAHAQAREGGGEREVTRHHARGKLLPRERIELLVDRDTALLELAATAGVPHGAGLVTAIGVIEQNECMIVGNDPTVREVGLTDAGRFKAERAVELARQYRLPIVLLWESVAEANEIVAHGCSPIISAIFGTADAPQHLADHSVIIRGHGLPSHADSVAEDERNAVRLVRQAVRRLCQSRIPHPAGEVAGHARGLPRGGQPPGGYASAGLTSGGLMPGGSVSGGVGRGGRGRDGLAPGGFALGGFVLGGQGPGALGERGVQLGLPPRHEADDLLAVHRADLTEVLARVLDGSEFEELRPHRGGAIIAGFGAVHGHRVAVLGNSAPDVDPESLHKGIELTRLAEMAGLPVVVLASSGDGDEPLLSRVLSSRYQISILLDEKPPAWALASKGLRFTWPIPHGQVHDGMIDPRDTRTVLGICLSAMGERS</sequence>
<dbReference type="PANTHER" id="PTHR22855">
    <property type="entry name" value="ACETYL, PROPIONYL, PYRUVATE, AND GLUTACONYL CARBOXYLASE-RELATED"/>
    <property type="match status" value="1"/>
</dbReference>
<dbReference type="PANTHER" id="PTHR22855:SF46">
    <property type="entry name" value="METHYLCROTONOYL-COA CARBOXYLASE"/>
    <property type="match status" value="1"/>
</dbReference>
<dbReference type="SUPFAM" id="SSF52096">
    <property type="entry name" value="ClpP/crotonase"/>
    <property type="match status" value="2"/>
</dbReference>
<dbReference type="Gene3D" id="3.90.226.10">
    <property type="entry name" value="2-enoyl-CoA Hydratase, Chain A, domain 1"/>
    <property type="match status" value="2"/>
</dbReference>
<evidence type="ECO:0000313" key="4">
    <source>
        <dbReference type="Proteomes" id="UP000612899"/>
    </source>
</evidence>
<proteinExistence type="predicted"/>
<name>A0A8J3QFC7_9ACTN</name>
<keyword evidence="4" id="KW-1185">Reference proteome</keyword>
<dbReference type="InterPro" id="IPR045190">
    <property type="entry name" value="MCCB/AccD1-like"/>
</dbReference>
<dbReference type="InterPro" id="IPR029045">
    <property type="entry name" value="ClpP/crotonase-like_dom_sf"/>
</dbReference>
<feature type="domain" description="Acetyl-coenzyme A carboxylase carboxyl transferase subunit beta" evidence="2">
    <location>
        <begin position="309"/>
        <end position="382"/>
    </location>
</feature>
<protein>
    <recommendedName>
        <fullName evidence="2">Acetyl-coenzyme A carboxylase carboxyl transferase subunit beta domain-containing protein</fullName>
    </recommendedName>
</protein>
<evidence type="ECO:0000313" key="3">
    <source>
        <dbReference type="EMBL" id="GIH08987.1"/>
    </source>
</evidence>
<evidence type="ECO:0000256" key="1">
    <source>
        <dbReference type="SAM" id="MobiDB-lite"/>
    </source>
</evidence>
<dbReference type="EMBL" id="BONY01000059">
    <property type="protein sequence ID" value="GIH08987.1"/>
    <property type="molecule type" value="Genomic_DNA"/>
</dbReference>
<dbReference type="InterPro" id="IPR034733">
    <property type="entry name" value="AcCoA_carboxyl_beta"/>
</dbReference>
<dbReference type="Pfam" id="PF01039">
    <property type="entry name" value="Carboxyl_trans"/>
    <property type="match status" value="2"/>
</dbReference>
<dbReference type="RefSeq" id="WP_203912726.1">
    <property type="nucleotide sequence ID" value="NZ_BONY01000059.1"/>
</dbReference>
<comment type="caution">
    <text evidence="3">The sequence shown here is derived from an EMBL/GenBank/DDBJ whole genome shotgun (WGS) entry which is preliminary data.</text>
</comment>